<dbReference type="InterPro" id="IPR048661">
    <property type="entry name" value="CPL1-like"/>
</dbReference>
<reference evidence="5" key="1">
    <citation type="submission" date="2016-10" db="EMBL/GenBank/DDBJ databases">
        <authorList>
            <person name="Jeantristanb JTB J.-T."/>
            <person name="Ricardo R."/>
        </authorList>
    </citation>
    <scope>NUCLEOTIDE SEQUENCE [LARGE SCALE GENOMIC DNA]</scope>
</reference>
<dbReference type="Pfam" id="PF21671">
    <property type="entry name" value="CPL1-like"/>
    <property type="match status" value="1"/>
</dbReference>
<keyword evidence="5" id="KW-1185">Reference proteome</keyword>
<protein>
    <submittedName>
        <fullName evidence="4">BZ3500_MvSof-1268-A1-R1_Chr6-1g08384 protein</fullName>
    </submittedName>
</protein>
<feature type="signal peptide" evidence="2">
    <location>
        <begin position="1"/>
        <end position="23"/>
    </location>
</feature>
<gene>
    <name evidence="4" type="ORF">BZ3500_MVSOF-1268-A1-R1_CHR6-1G08384</name>
</gene>
<dbReference type="OrthoDB" id="439917at2759"/>
<evidence type="ECO:0000256" key="1">
    <source>
        <dbReference type="SAM" id="MobiDB-lite"/>
    </source>
</evidence>
<feature type="domain" description="Protein CPL1-like" evidence="3">
    <location>
        <begin position="1043"/>
        <end position="1102"/>
    </location>
</feature>
<proteinExistence type="predicted"/>
<organism evidence="4 5">
    <name type="scientific">Microbotryum saponariae</name>
    <dbReference type="NCBI Taxonomy" id="289078"/>
    <lineage>
        <taxon>Eukaryota</taxon>
        <taxon>Fungi</taxon>
        <taxon>Dikarya</taxon>
        <taxon>Basidiomycota</taxon>
        <taxon>Pucciniomycotina</taxon>
        <taxon>Microbotryomycetes</taxon>
        <taxon>Microbotryales</taxon>
        <taxon>Microbotryaceae</taxon>
        <taxon>Microbotryum</taxon>
    </lineage>
</organism>
<accession>A0A2X0LQF8</accession>
<name>A0A2X0LQF8_9BASI</name>
<feature type="chain" id="PRO_5030060274" evidence="2">
    <location>
        <begin position="24"/>
        <end position="1149"/>
    </location>
</feature>
<dbReference type="EMBL" id="FMWP01000050">
    <property type="protein sequence ID" value="SCZ94044.1"/>
    <property type="molecule type" value="Genomic_DNA"/>
</dbReference>
<evidence type="ECO:0000256" key="2">
    <source>
        <dbReference type="SAM" id="SignalP"/>
    </source>
</evidence>
<sequence length="1149" mass="117415">MRFSTFSSVFAIGTALLAPPASAEPHPDTPTSPNPYPHTSLSKRMCIFNICIGGGSSSYNLASDPNNCGSIGNNCNLYNFVNGGSGGAICSNGVCGPASCNWLFDFNWQTKECQNVGYDVNNCGRCGQTCSITGASGTQCQQGTCIATGCNQGYLLSAGKCTKVYDTQNDVNNCGSVGNACRSSYPGGTGSSCVAGQCQAASCNNGAIWNPSSMSCQNCNSDVNNCGAIGKVCSFPRGTAQCQSGNCVLTGCNSGSYIVGGQCVALSLSTDTNNCGAVGNVCNFANGAGSCSNGKCVLSTCSTNYAKATDGSGNAFCQWVNTQSDPNNCGTAGYKCTSLLNSASTTCTNGKCGAICNNGYDWDSDMSFCRPVTSDSNNCGRCGNICKVANGIASCVNGACAVQTCNYGYSNVNGVCTAVNTQNDKNNCGFIGNVCRSSYPSGSGSVCLNGACRAASCNTGTTWNPATMACQNTDSDILNCGKVGNVCTFPRGVAQCQSGNCVLTGCLAGSYMVGGQCVALDLTCDVNNCGSVGNVCSFPNGAGSCVANQCKLTSCNAGFALTTTGGSIFSSSTSSCVAVDTQTDINNCGTVGNKCYSFANSAGTSCVAGKCQGSCFNGFAWDSSASKCRAVSNDVNNCGSIGNVCNIPNGQAMCLAGTCQPLSCRTGYYNLNGACAALDLQTDVNNCGLPGLRCPTSFLFGAGVTCVNGICMPNSCNDGYDWDILHLFCRDVRTDMNNCGRCGSVCTIANGVGQCSGGSCNVKSCNSGFQNVNGVCTSMNLQTDVNNCGSVGNVCSFPNGQGTCQKGKCTFTGCNSDCTLVNNACIKPDLTSDVNNCGSVGNACHSYANAGKPFCSNSVCQAKCNNGFDFDFDADFCRDTRTDTSHCGGCNNNCLSQLPGASLASCVSGTCYAKGCNSGYTLTSGKCIPIDTQNDPNNCGGIGKCCEFAPQGATGSCTLGVCTVKSCPAGYTISKNLCLKSQPSQRAANVKKRKIEKPKSLCPENETACPIVGSSSYALAVDQHFSSFADLATGGIMSGNGGYECLDTKQALDSCGGCASTGEGQDCTKIRGAVGVGCDAGTCVVFSCQSGWKPNLAASKCVRSHGHSHNSSSENASHSDDDDSSSAATRRHIHARAHHAHIRSHHGHA</sequence>
<dbReference type="PANTHER" id="PTHR35192:SF2">
    <property type="entry name" value="APPLE DOMAIN-CONTAINING PROTEIN"/>
    <property type="match status" value="1"/>
</dbReference>
<dbReference type="Proteomes" id="UP000249723">
    <property type="component" value="Unassembled WGS sequence"/>
</dbReference>
<dbReference type="AlphaFoldDB" id="A0A2X0LQF8"/>
<dbReference type="InterPro" id="IPR038955">
    <property type="entry name" value="PriA/CPL1_fungi"/>
</dbReference>
<dbReference type="PANTHER" id="PTHR35192">
    <property type="entry name" value="PROTEIN, PUTATIVE-RELATED"/>
    <property type="match status" value="1"/>
</dbReference>
<evidence type="ECO:0000259" key="3">
    <source>
        <dbReference type="Pfam" id="PF21671"/>
    </source>
</evidence>
<dbReference type="STRING" id="289078.A0A2X0LQF8"/>
<evidence type="ECO:0000313" key="5">
    <source>
        <dbReference type="Proteomes" id="UP000249723"/>
    </source>
</evidence>
<feature type="region of interest" description="Disordered" evidence="1">
    <location>
        <begin position="1103"/>
        <end position="1131"/>
    </location>
</feature>
<keyword evidence="2" id="KW-0732">Signal</keyword>
<evidence type="ECO:0000313" key="4">
    <source>
        <dbReference type="EMBL" id="SCZ94044.1"/>
    </source>
</evidence>